<dbReference type="RefSeq" id="WP_114839234.1">
    <property type="nucleotide sequence ID" value="NZ_CP031217.1"/>
</dbReference>
<protein>
    <recommendedName>
        <fullName evidence="6">DUF2846 domain-containing protein</fullName>
    </recommendedName>
</protein>
<evidence type="ECO:0000313" key="2">
    <source>
        <dbReference type="EMBL" id="AXH12404.1"/>
    </source>
</evidence>
<gene>
    <name evidence="2" type="ORF">ABIV_1409</name>
    <name evidence="3" type="ORF">CRV05_05150</name>
</gene>
<dbReference type="EMBL" id="CP031217">
    <property type="protein sequence ID" value="AXH12404.1"/>
    <property type="molecule type" value="Genomic_DNA"/>
</dbReference>
<dbReference type="KEGG" id="hbv:ABIV_1409"/>
<feature type="chain" id="PRO_5044718474" description="DUF2846 domain-containing protein" evidence="1">
    <location>
        <begin position="20"/>
        <end position="99"/>
    </location>
</feature>
<evidence type="ECO:0000313" key="5">
    <source>
        <dbReference type="Proteomes" id="UP000289193"/>
    </source>
</evidence>
<sequence>MKKTLIGLALLSNFLFAHSALMSCFNNGDNTITCEGGFSDGSSASGVNFFILQGDKKILETKMNENSEITFNIPKGSYSAVFDAGEGHQIHVKGEDITE</sequence>
<dbReference type="PROSITE" id="PS51257">
    <property type="entry name" value="PROKAR_LIPOPROTEIN"/>
    <property type="match status" value="1"/>
</dbReference>
<organism evidence="3 5">
    <name type="scientific">Halarcobacter bivalviorum</name>
    <dbReference type="NCBI Taxonomy" id="663364"/>
    <lineage>
        <taxon>Bacteria</taxon>
        <taxon>Pseudomonadati</taxon>
        <taxon>Campylobacterota</taxon>
        <taxon>Epsilonproteobacteria</taxon>
        <taxon>Campylobacterales</taxon>
        <taxon>Arcobacteraceae</taxon>
        <taxon>Halarcobacter</taxon>
    </lineage>
</organism>
<feature type="signal peptide" evidence="1">
    <location>
        <begin position="1"/>
        <end position="19"/>
    </location>
</feature>
<dbReference type="AlphaFoldDB" id="A0AAX2A8W5"/>
<evidence type="ECO:0000313" key="4">
    <source>
        <dbReference type="Proteomes" id="UP000253850"/>
    </source>
</evidence>
<dbReference type="Proteomes" id="UP000289193">
    <property type="component" value="Unassembled WGS sequence"/>
</dbReference>
<evidence type="ECO:0000256" key="1">
    <source>
        <dbReference type="SAM" id="SignalP"/>
    </source>
</evidence>
<dbReference type="EMBL" id="PDKM01000002">
    <property type="protein sequence ID" value="RXK10669.1"/>
    <property type="molecule type" value="Genomic_DNA"/>
</dbReference>
<keyword evidence="5" id="KW-1185">Reference proteome</keyword>
<reference evidence="3 5" key="1">
    <citation type="submission" date="2017-10" db="EMBL/GenBank/DDBJ databases">
        <title>Genomics of the genus Arcobacter.</title>
        <authorList>
            <person name="Perez-Cataluna A."/>
            <person name="Figueras M.J."/>
        </authorList>
    </citation>
    <scope>NUCLEOTIDE SEQUENCE [LARGE SCALE GENOMIC DNA]</scope>
    <source>
        <strain evidence="3 5">CECT 7835</strain>
    </source>
</reference>
<evidence type="ECO:0008006" key="6">
    <source>
        <dbReference type="Google" id="ProtNLM"/>
    </source>
</evidence>
<accession>A0AAX2A8W5</accession>
<name>A0AAX2A8W5_9BACT</name>
<keyword evidence="1" id="KW-0732">Signal</keyword>
<dbReference type="Proteomes" id="UP000253850">
    <property type="component" value="Chromosome"/>
</dbReference>
<reference evidence="2 4" key="2">
    <citation type="submission" date="2018-07" db="EMBL/GenBank/DDBJ databases">
        <title>Complete genome of the Arcobacter bivalviorum type strain LMG 26154.</title>
        <authorList>
            <person name="Miller W.G."/>
            <person name="Yee E."/>
            <person name="Bono J.L."/>
        </authorList>
    </citation>
    <scope>NUCLEOTIDE SEQUENCE [LARGE SCALE GENOMIC DNA]</scope>
    <source>
        <strain evidence="2 4">LMG 26154</strain>
    </source>
</reference>
<evidence type="ECO:0000313" key="3">
    <source>
        <dbReference type="EMBL" id="RXK10669.1"/>
    </source>
</evidence>
<proteinExistence type="predicted"/>